<evidence type="ECO:0000313" key="4">
    <source>
        <dbReference type="Proteomes" id="UP001056386"/>
    </source>
</evidence>
<dbReference type="SUPFAM" id="SSF53474">
    <property type="entry name" value="alpha/beta-Hydrolases"/>
    <property type="match status" value="1"/>
</dbReference>
<sequence>MIRESIFADDGRELNVFRSAVRPGMPTVVVALPFGARHAMLTRAYAALHARFDVVTWESRFLLDVERDDDTTTFDARLHARDLTAVIRATAAAGGPARADVLGYCSGAGVALLAARLAPAAIARLVLVGGEYLPSAAHAEPTEIQRQMDIFLSLAARSRTLAGSIQEKLAASAERTRGEFQVTEPFSSDRHLHRYGINYLAYRAIDMAEVARQVAHPALTVVSGADLHVAPAGSMAIGALLPGHAGSVEVAGDHYELCRGNPELVAHIGAFLDAREAAPA</sequence>
<evidence type="ECO:0000313" key="3">
    <source>
        <dbReference type="Proteomes" id="UP000594892"/>
    </source>
</evidence>
<dbReference type="EMBL" id="CP065601">
    <property type="protein sequence ID" value="QPQ94482.1"/>
    <property type="molecule type" value="Genomic_DNA"/>
</dbReference>
<dbReference type="RefSeq" id="WP_015875733.1">
    <property type="nucleotide sequence ID" value="NZ_CP021074.1"/>
</dbReference>
<organism evidence="1 3">
    <name type="scientific">Burkholderia glumae</name>
    <name type="common">Pseudomonas glumae</name>
    <dbReference type="NCBI Taxonomy" id="337"/>
    <lineage>
        <taxon>Bacteria</taxon>
        <taxon>Pseudomonadati</taxon>
        <taxon>Pseudomonadota</taxon>
        <taxon>Betaproteobacteria</taxon>
        <taxon>Burkholderiales</taxon>
        <taxon>Burkholderiaceae</taxon>
        <taxon>Burkholderia</taxon>
    </lineage>
</organism>
<accession>A0AAP9Y4H1</accession>
<name>A0AAP9Y4H1_BURGL</name>
<keyword evidence="4" id="KW-1185">Reference proteome</keyword>
<dbReference type="GeneID" id="45698036"/>
<proteinExistence type="predicted"/>
<reference evidence="2" key="2">
    <citation type="submission" date="2022-06" db="EMBL/GenBank/DDBJ databases">
        <title>Draft genome sequence of Burkholderia glumae strain GR20004 isolated from rice panicle showing bacterial panicle blight.</title>
        <authorList>
            <person name="Choi S.Y."/>
            <person name="Lee Y.H."/>
        </authorList>
    </citation>
    <scope>NUCLEOTIDE SEQUENCE</scope>
    <source>
        <strain evidence="2">GR20004</strain>
    </source>
</reference>
<protein>
    <submittedName>
        <fullName evidence="1">Alpha/beta hydrolase</fullName>
    </submittedName>
</protein>
<dbReference type="GO" id="GO:0016787">
    <property type="term" value="F:hydrolase activity"/>
    <property type="evidence" value="ECO:0007669"/>
    <property type="project" value="UniProtKB-KW"/>
</dbReference>
<keyword evidence="1" id="KW-0378">Hydrolase</keyword>
<dbReference type="Proteomes" id="UP000594892">
    <property type="component" value="Chromosome 2"/>
</dbReference>
<dbReference type="AlphaFoldDB" id="A0AAP9Y4H1"/>
<dbReference type="Gene3D" id="3.40.50.1820">
    <property type="entry name" value="alpha/beta hydrolase"/>
    <property type="match status" value="1"/>
</dbReference>
<dbReference type="EMBL" id="CP099587">
    <property type="protein sequence ID" value="USS47742.1"/>
    <property type="molecule type" value="Genomic_DNA"/>
</dbReference>
<dbReference type="Proteomes" id="UP001056386">
    <property type="component" value="Chromosome 1"/>
</dbReference>
<evidence type="ECO:0000313" key="1">
    <source>
        <dbReference type="EMBL" id="QPQ94482.1"/>
    </source>
</evidence>
<reference evidence="1 3" key="1">
    <citation type="submission" date="2020-12" db="EMBL/GenBank/DDBJ databases">
        <title>FDA dAtabase for Regulatory Grade micrObial Sequences (FDA-ARGOS): Supporting development and validation of Infectious Disease Dx tests.</title>
        <authorList>
            <person name="Minogue T."/>
            <person name="Wolcott M."/>
            <person name="Wasieloski L."/>
            <person name="Aguilar W."/>
            <person name="Moore D."/>
            <person name="Jaissle J."/>
            <person name="Tallon L."/>
            <person name="Sadzewicz L."/>
            <person name="Zhao X."/>
            <person name="Boylan J."/>
            <person name="Ott S."/>
            <person name="Bowen H."/>
            <person name="Vavikolanu K."/>
            <person name="Mehta A."/>
            <person name="Aluvathingal J."/>
            <person name="Nadendla S."/>
            <person name="Yan Y."/>
            <person name="Sichtig H."/>
        </authorList>
    </citation>
    <scope>NUCLEOTIDE SEQUENCE [LARGE SCALE GENOMIC DNA]</scope>
    <source>
        <strain evidence="1 3">FDAARGOS_949</strain>
    </source>
</reference>
<gene>
    <name evidence="1" type="ORF">I6H06_14675</name>
    <name evidence="2" type="ORF">NFI99_22870</name>
</gene>
<evidence type="ECO:0000313" key="2">
    <source>
        <dbReference type="EMBL" id="USS47742.1"/>
    </source>
</evidence>
<dbReference type="InterPro" id="IPR029058">
    <property type="entry name" value="AB_hydrolase_fold"/>
</dbReference>